<evidence type="ECO:0000313" key="2">
    <source>
        <dbReference type="Proteomes" id="UP000092445"/>
    </source>
</evidence>
<proteinExistence type="predicted"/>
<dbReference type="Proteomes" id="UP000092445">
    <property type="component" value="Unassembled WGS sequence"/>
</dbReference>
<reference evidence="2" key="1">
    <citation type="submission" date="2014-03" db="EMBL/GenBank/DDBJ databases">
        <authorList>
            <person name="Aksoy S."/>
            <person name="Warren W."/>
            <person name="Wilson R.K."/>
        </authorList>
    </citation>
    <scope>NUCLEOTIDE SEQUENCE [LARGE SCALE GENOMIC DNA]</scope>
    <source>
        <strain evidence="2">IAEA</strain>
    </source>
</reference>
<keyword evidence="2" id="KW-1185">Reference proteome</keyword>
<protein>
    <submittedName>
        <fullName evidence="1">Uncharacterized protein</fullName>
    </submittedName>
</protein>
<name>A0A1A9Z265_GLOPL</name>
<reference evidence="1" key="2">
    <citation type="submission" date="2020-05" db="UniProtKB">
        <authorList>
            <consortium name="EnsemblMetazoa"/>
        </authorList>
    </citation>
    <scope>IDENTIFICATION</scope>
    <source>
        <strain evidence="1">IAEA</strain>
    </source>
</reference>
<accession>A0A1A9Z265</accession>
<dbReference type="AlphaFoldDB" id="A0A1A9Z265"/>
<evidence type="ECO:0000313" key="1">
    <source>
        <dbReference type="EnsemblMetazoa" id="GPAI001453-PA"/>
    </source>
</evidence>
<dbReference type="EnsemblMetazoa" id="GPAI001453-RA">
    <property type="protein sequence ID" value="GPAI001453-PA"/>
    <property type="gene ID" value="GPAI001453"/>
</dbReference>
<sequence>MKPTFRFAEFGEFKALVMDKFDLIAISETWLKPQISCRSVHIPGSNLIRNGKLLGHEVYVGCSLKDGCDWKTLPEIINESLRKLWEWSIDNSVLINPTKSKLCFLGMRIGSVPPQGFLLCIKFHLAHALLTPQGLYGLEVVAGTTAGNCLKFSRVVNSMVRYVYGLRGKEHVSEYIMQFLGCTFETLSLWRNPVYFYPS</sequence>
<dbReference type="VEuPathDB" id="VectorBase:GPAI001453"/>
<organism evidence="1 2">
    <name type="scientific">Glossina pallidipes</name>
    <name type="common">Tsetse fly</name>
    <dbReference type="NCBI Taxonomy" id="7398"/>
    <lineage>
        <taxon>Eukaryota</taxon>
        <taxon>Metazoa</taxon>
        <taxon>Ecdysozoa</taxon>
        <taxon>Arthropoda</taxon>
        <taxon>Hexapoda</taxon>
        <taxon>Insecta</taxon>
        <taxon>Pterygota</taxon>
        <taxon>Neoptera</taxon>
        <taxon>Endopterygota</taxon>
        <taxon>Diptera</taxon>
        <taxon>Brachycera</taxon>
        <taxon>Muscomorpha</taxon>
        <taxon>Hippoboscoidea</taxon>
        <taxon>Glossinidae</taxon>
        <taxon>Glossina</taxon>
    </lineage>
</organism>